<name>A0ABY7BN81_9FIRM</name>
<accession>A0ABY7BN81</accession>
<dbReference type="Proteomes" id="UP001164909">
    <property type="component" value="Chromosome"/>
</dbReference>
<proteinExistence type="predicted"/>
<evidence type="ECO:0000313" key="2">
    <source>
        <dbReference type="Proteomes" id="UP001164909"/>
    </source>
</evidence>
<evidence type="ECO:0000313" key="1">
    <source>
        <dbReference type="EMBL" id="WAM33980.1"/>
    </source>
</evidence>
<reference evidence="1" key="1">
    <citation type="submission" date="2022-12" db="EMBL/GenBank/DDBJ databases">
        <authorList>
            <person name="Bing R.G."/>
            <person name="Willard D.J."/>
            <person name="Manesh M.J.H."/>
            <person name="Laemthong T."/>
            <person name="Crosby J.R."/>
            <person name="Kelly R.M."/>
        </authorList>
    </citation>
    <scope>NUCLEOTIDE SEQUENCE</scope>
    <source>
        <strain evidence="1">DSM 8990</strain>
    </source>
</reference>
<organism evidence="1 2">
    <name type="scientific">Caldicellulosiruptor morganii</name>
    <dbReference type="NCBI Taxonomy" id="1387555"/>
    <lineage>
        <taxon>Bacteria</taxon>
        <taxon>Bacillati</taxon>
        <taxon>Bacillota</taxon>
        <taxon>Bacillota incertae sedis</taxon>
        <taxon>Caldicellulosiruptorales</taxon>
        <taxon>Caldicellulosiruptoraceae</taxon>
        <taxon>Caldicellulosiruptor</taxon>
    </lineage>
</organism>
<sequence length="451" mass="52889">MRNVAILNIHNLCEEISKYKPCKSDGISPFLQSTDNTFVLKPRFTSNADILFEMVKYLPKITTENIFIVRGKDLSCKFYRFLNKIDKILLFDDENCILYVYTAQKPNKNLVEIKIIKADLINSIESVIFNFSIDYFDKSPEDDFIKPLYISALNQRYLLVITPNIPDYPKKIAKIIDMESKEEFPINPYLFEEHDIFEIADLKVIQKHRNNKYILIKTGRICSFEKRHFYNSNSDYKDKIETLIVAPVEDVLDEAMSQKKVDFSRYIITTADENQSIEFEPFLNADDIFSPEIAKNSPFILYSKENFDRDSIEIFKFDLNKRITSKLITSESEIPFIYCDEKGYFLVETSYSDLPGSKLQKLTVEKIYIENHQKEKLEFFVEKDEVFENIYSFSSAGFITTKNVLKGKIKVYFLDEKESFFATKLDEGFVPIFDANKNEIKAFVIYPFFLC</sequence>
<keyword evidence="2" id="KW-1185">Reference proteome</keyword>
<gene>
    <name evidence="1" type="ORF">OTK00_000123</name>
</gene>
<dbReference type="EMBL" id="CP113865">
    <property type="protein sequence ID" value="WAM33980.1"/>
    <property type="molecule type" value="Genomic_DNA"/>
</dbReference>
<dbReference type="RefSeq" id="WP_045168516.1">
    <property type="nucleotide sequence ID" value="NZ_CP113865.1"/>
</dbReference>
<protein>
    <submittedName>
        <fullName evidence="1">Uncharacterized protein</fullName>
    </submittedName>
</protein>